<name>A0A0B1Q399_9HYPH</name>
<keyword evidence="2" id="KW-0812">Transmembrane</keyword>
<keyword evidence="4" id="KW-0472">Membrane</keyword>
<dbReference type="AlphaFoldDB" id="A0A0B1Q399"/>
<dbReference type="STRING" id="370622.LA66_01275"/>
<dbReference type="InterPro" id="IPR016983">
    <property type="entry name" value="UCP031804"/>
</dbReference>
<dbReference type="PIRSF" id="PIRSF031804">
    <property type="entry name" value="UCP031804"/>
    <property type="match status" value="1"/>
</dbReference>
<comment type="subcellular location">
    <subcellularLocation>
        <location evidence="1">Endomembrane system</location>
        <topology evidence="1">Multi-pass membrane protein</topology>
    </subcellularLocation>
</comment>
<dbReference type="EMBL" id="JRFJ01000001">
    <property type="protein sequence ID" value="KHJ55333.1"/>
    <property type="molecule type" value="Genomic_DNA"/>
</dbReference>
<accession>A0A0B1Q399</accession>
<evidence type="ECO:0000259" key="5">
    <source>
        <dbReference type="Pfam" id="PF06803"/>
    </source>
</evidence>
<organism evidence="6 7">
    <name type="scientific">Aureimonas altamirensis</name>
    <dbReference type="NCBI Taxonomy" id="370622"/>
    <lineage>
        <taxon>Bacteria</taxon>
        <taxon>Pseudomonadati</taxon>
        <taxon>Pseudomonadota</taxon>
        <taxon>Alphaproteobacteria</taxon>
        <taxon>Hyphomicrobiales</taxon>
        <taxon>Aurantimonadaceae</taxon>
        <taxon>Aureimonas</taxon>
    </lineage>
</organism>
<reference evidence="6 7" key="1">
    <citation type="submission" date="2014-09" db="EMBL/GenBank/DDBJ databases">
        <title>Isolation and characterization of Aurantimonas altamirensis ON-56566 from clinical sample following a dog bite.</title>
        <authorList>
            <person name="Eshaghi A."/>
            <person name="Li A."/>
            <person name="Shahinas D."/>
            <person name="Bahn P."/>
            <person name="Kus J.V."/>
            <person name="Patel S.N."/>
        </authorList>
    </citation>
    <scope>NUCLEOTIDE SEQUENCE [LARGE SCALE GENOMIC DNA]</scope>
    <source>
        <strain evidence="6 7">ON-56566</strain>
    </source>
</reference>
<evidence type="ECO:0000313" key="6">
    <source>
        <dbReference type="EMBL" id="KHJ55333.1"/>
    </source>
</evidence>
<dbReference type="GO" id="GO:0012505">
    <property type="term" value="C:endomembrane system"/>
    <property type="evidence" value="ECO:0007669"/>
    <property type="project" value="UniProtKB-SubCell"/>
</dbReference>
<evidence type="ECO:0000313" key="7">
    <source>
        <dbReference type="Proteomes" id="UP000030826"/>
    </source>
</evidence>
<protein>
    <recommendedName>
        <fullName evidence="5">DUF1232 domain-containing protein</fullName>
    </recommendedName>
</protein>
<gene>
    <name evidence="6" type="ORF">LA66_01275</name>
</gene>
<keyword evidence="3" id="KW-1133">Transmembrane helix</keyword>
<proteinExistence type="predicted"/>
<dbReference type="Pfam" id="PF06803">
    <property type="entry name" value="DUF1232"/>
    <property type="match status" value="1"/>
</dbReference>
<dbReference type="OrthoDB" id="9813247at2"/>
<dbReference type="RefSeq" id="WP_039188173.1">
    <property type="nucleotide sequence ID" value="NZ_JRFJ01000001.1"/>
</dbReference>
<evidence type="ECO:0000256" key="1">
    <source>
        <dbReference type="ARBA" id="ARBA00004127"/>
    </source>
</evidence>
<dbReference type="InterPro" id="IPR010652">
    <property type="entry name" value="DUF1232"/>
</dbReference>
<evidence type="ECO:0000256" key="4">
    <source>
        <dbReference type="ARBA" id="ARBA00023136"/>
    </source>
</evidence>
<evidence type="ECO:0000256" key="3">
    <source>
        <dbReference type="ARBA" id="ARBA00022989"/>
    </source>
</evidence>
<evidence type="ECO:0000256" key="2">
    <source>
        <dbReference type="ARBA" id="ARBA00022692"/>
    </source>
</evidence>
<sequence>MKRPSLPALPLDRQKIAEILRPADAGQQARQKRRVMRSFLSTVRRAASAIPFTRDLAASYYCAIDPETPLASRGILLAALAYFVMPADLVPDLMPLIGFTDDAAVLMAAITAVRANIRPEHYDRARALLDNETDEADARTS</sequence>
<feature type="domain" description="DUF1232" evidence="5">
    <location>
        <begin position="73"/>
        <end position="107"/>
    </location>
</feature>
<comment type="caution">
    <text evidence="6">The sequence shown here is derived from an EMBL/GenBank/DDBJ whole genome shotgun (WGS) entry which is preliminary data.</text>
</comment>
<dbReference type="Proteomes" id="UP000030826">
    <property type="component" value="Unassembled WGS sequence"/>
</dbReference>